<feature type="region of interest" description="Disordered" evidence="1">
    <location>
        <begin position="1"/>
        <end position="35"/>
    </location>
</feature>
<sequence length="99" mass="10485">MEDRYGKKNDGVEVAGGCGKGDDRVRGQKLAPPTPDEISEVVDAVTGATWGERNRIMEARFAARLSEAPDDVPAFSPPGTPLSDSAEPRSAGRRESLSA</sequence>
<protein>
    <submittedName>
        <fullName evidence="2">Uncharacterized protein</fullName>
    </submittedName>
</protein>
<evidence type="ECO:0000313" key="2">
    <source>
        <dbReference type="EMBL" id="MBC2888949.1"/>
    </source>
</evidence>
<proteinExistence type="predicted"/>
<evidence type="ECO:0000313" key="3">
    <source>
        <dbReference type="Proteomes" id="UP000587396"/>
    </source>
</evidence>
<feature type="compositionally biased region" description="Basic and acidic residues" evidence="1">
    <location>
        <begin position="86"/>
        <end position="99"/>
    </location>
</feature>
<dbReference type="RefSeq" id="WP_185904858.1">
    <property type="nucleotide sequence ID" value="NZ_JACMSE010000003.1"/>
</dbReference>
<comment type="caution">
    <text evidence="2">The sequence shown here is derived from an EMBL/GenBank/DDBJ whole genome shotgun (WGS) entry which is preliminary data.</text>
</comment>
<reference evidence="2 3" key="1">
    <citation type="submission" date="2020-08" db="EMBL/GenBank/DDBJ databases">
        <authorList>
            <person name="Liu C."/>
            <person name="Sun Q."/>
        </authorList>
    </citation>
    <scope>NUCLEOTIDE SEQUENCE [LARGE SCALE GENOMIC DNA]</scope>
    <source>
        <strain evidence="2 3">N22</strain>
    </source>
</reference>
<organism evidence="2 3">
    <name type="scientific">Gordonibacter massiliensis</name>
    <name type="common">ex Traore et al. 2017</name>
    <dbReference type="NCBI Taxonomy" id="1841863"/>
    <lineage>
        <taxon>Bacteria</taxon>
        <taxon>Bacillati</taxon>
        <taxon>Actinomycetota</taxon>
        <taxon>Coriobacteriia</taxon>
        <taxon>Eggerthellales</taxon>
        <taxon>Eggerthellaceae</taxon>
        <taxon>Gordonibacter</taxon>
    </lineage>
</organism>
<dbReference type="Proteomes" id="UP000587396">
    <property type="component" value="Unassembled WGS sequence"/>
</dbReference>
<dbReference type="EMBL" id="JACMSE010000003">
    <property type="protein sequence ID" value="MBC2888949.1"/>
    <property type="molecule type" value="Genomic_DNA"/>
</dbReference>
<gene>
    <name evidence="2" type="ORF">H7313_06255</name>
</gene>
<feature type="compositionally biased region" description="Basic and acidic residues" evidence="1">
    <location>
        <begin position="1"/>
        <end position="11"/>
    </location>
</feature>
<keyword evidence="3" id="KW-1185">Reference proteome</keyword>
<evidence type="ECO:0000256" key="1">
    <source>
        <dbReference type="SAM" id="MobiDB-lite"/>
    </source>
</evidence>
<feature type="region of interest" description="Disordered" evidence="1">
    <location>
        <begin position="69"/>
        <end position="99"/>
    </location>
</feature>
<dbReference type="AlphaFoldDB" id="A0A842JI64"/>
<name>A0A842JI64_9ACTN</name>
<accession>A0A842JI64</accession>